<keyword evidence="1" id="KW-0472">Membrane</keyword>
<evidence type="ECO:0000313" key="3">
    <source>
        <dbReference type="Proteomes" id="UP000324689"/>
    </source>
</evidence>
<gene>
    <name evidence="2" type="ORF">MiTs_03877</name>
</gene>
<dbReference type="Proteomes" id="UP000324689">
    <property type="component" value="Unassembled WGS sequence"/>
</dbReference>
<accession>A0A5A5S3H2</accession>
<dbReference type="EMBL" id="BHVQ01000081">
    <property type="protein sequence ID" value="GCA81858.1"/>
    <property type="molecule type" value="Genomic_DNA"/>
</dbReference>
<feature type="transmembrane region" description="Helical" evidence="1">
    <location>
        <begin position="12"/>
        <end position="32"/>
    </location>
</feature>
<reference evidence="2 3" key="1">
    <citation type="submission" date="2018-09" db="EMBL/GenBank/DDBJ databases">
        <title>Evolutionary history of phycoerythrin pigmentation in the water bloom-forming cyanobacterium Microcystis aeruginosa.</title>
        <authorList>
            <person name="Tanabe Y."/>
            <person name="Tanabe Y."/>
            <person name="Yamaguchi H."/>
        </authorList>
    </citation>
    <scope>NUCLEOTIDE SEQUENCE [LARGE SCALE GENOMIC DNA]</scope>
    <source>
        <strain evidence="2 3">NIES-2521</strain>
    </source>
</reference>
<name>A0A5A5S3H2_MICAE</name>
<evidence type="ECO:0000313" key="2">
    <source>
        <dbReference type="EMBL" id="GCA81858.1"/>
    </source>
</evidence>
<protein>
    <submittedName>
        <fullName evidence="2">Uncharacterized protein</fullName>
    </submittedName>
</protein>
<evidence type="ECO:0000256" key="1">
    <source>
        <dbReference type="SAM" id="Phobius"/>
    </source>
</evidence>
<keyword evidence="1" id="KW-0812">Transmembrane</keyword>
<sequence>MKPKYTALSAYSVLLEIMVETGIIGFTCFLWSPLRVHLPPASTKPVNFLLGKWRILWLKNMGE</sequence>
<keyword evidence="1" id="KW-1133">Transmembrane helix</keyword>
<organism evidence="2 3">
    <name type="scientific">Microcystis aeruginosa NIES-2521</name>
    <dbReference type="NCBI Taxonomy" id="2303983"/>
    <lineage>
        <taxon>Bacteria</taxon>
        <taxon>Bacillati</taxon>
        <taxon>Cyanobacteriota</taxon>
        <taxon>Cyanophyceae</taxon>
        <taxon>Oscillatoriophycideae</taxon>
        <taxon>Chroococcales</taxon>
        <taxon>Microcystaceae</taxon>
        <taxon>Microcystis</taxon>
    </lineage>
</organism>
<proteinExistence type="predicted"/>
<comment type="caution">
    <text evidence="2">The sequence shown here is derived from an EMBL/GenBank/DDBJ whole genome shotgun (WGS) entry which is preliminary data.</text>
</comment>
<dbReference type="AlphaFoldDB" id="A0A5A5S3H2"/>